<proteinExistence type="predicted"/>
<feature type="domain" description="Rhodanese" evidence="1">
    <location>
        <begin position="16"/>
        <end position="107"/>
    </location>
</feature>
<dbReference type="PROSITE" id="PS00380">
    <property type="entry name" value="RHODANESE_1"/>
    <property type="match status" value="1"/>
</dbReference>
<dbReference type="SMART" id="SM00450">
    <property type="entry name" value="RHOD"/>
    <property type="match status" value="1"/>
</dbReference>
<dbReference type="RefSeq" id="WP_141200564.1">
    <property type="nucleotide sequence ID" value="NZ_CP041186.1"/>
</dbReference>
<accession>A0A4Y6Q104</accession>
<dbReference type="CDD" id="cd00158">
    <property type="entry name" value="RHOD"/>
    <property type="match status" value="1"/>
</dbReference>
<dbReference type="GO" id="GO:0004792">
    <property type="term" value="F:thiosulfate-cyanide sulfurtransferase activity"/>
    <property type="evidence" value="ECO:0007669"/>
    <property type="project" value="InterPro"/>
</dbReference>
<accession>A0A5B8YBZ5</accession>
<dbReference type="AlphaFoldDB" id="A0A4Y6Q104"/>
<evidence type="ECO:0000313" key="2">
    <source>
        <dbReference type="EMBL" id="QDG54119.1"/>
    </source>
</evidence>
<dbReference type="PANTHER" id="PTHR43031:SF1">
    <property type="entry name" value="PYRIDINE NUCLEOTIDE-DISULPHIDE OXIDOREDUCTASE"/>
    <property type="match status" value="1"/>
</dbReference>
<sequence length="114" mass="12802">MARLMSSTELKERMDGDEEFILVDVNAPEDFIKEHIPGARNIPLSNLAEQVKQELSKNQRIVVYGKNHDDESSNRASDVLEGMGYRKVADFDGGIYAWKRAGFLTEGEEAEILG</sequence>
<gene>
    <name evidence="2" type="ORF">FIV42_26265</name>
</gene>
<dbReference type="Gene3D" id="3.40.250.10">
    <property type="entry name" value="Rhodanese-like domain"/>
    <property type="match status" value="1"/>
</dbReference>
<dbReference type="Proteomes" id="UP000315995">
    <property type="component" value="Chromosome"/>
</dbReference>
<dbReference type="Pfam" id="PF00581">
    <property type="entry name" value="Rhodanese"/>
    <property type="match status" value="1"/>
</dbReference>
<organism evidence="2 3">
    <name type="scientific">Persicimonas caeni</name>
    <dbReference type="NCBI Taxonomy" id="2292766"/>
    <lineage>
        <taxon>Bacteria</taxon>
        <taxon>Deltaproteobacteria</taxon>
        <taxon>Bradymonadales</taxon>
        <taxon>Bradymonadaceae</taxon>
        <taxon>Persicimonas</taxon>
    </lineage>
</organism>
<dbReference type="PROSITE" id="PS50206">
    <property type="entry name" value="RHODANESE_3"/>
    <property type="match status" value="1"/>
</dbReference>
<dbReference type="InterPro" id="IPR036873">
    <property type="entry name" value="Rhodanese-like_dom_sf"/>
</dbReference>
<reference evidence="2 3" key="1">
    <citation type="submission" date="2019-06" db="EMBL/GenBank/DDBJ databases">
        <title>Persicimonas caeni gen. nov., sp. nov., a predatory bacterium isolated from solar saltern.</title>
        <authorList>
            <person name="Wang S."/>
        </authorList>
    </citation>
    <scope>NUCLEOTIDE SEQUENCE [LARGE SCALE GENOMIC DNA]</scope>
    <source>
        <strain evidence="2 3">YN101</strain>
    </source>
</reference>
<dbReference type="SUPFAM" id="SSF52821">
    <property type="entry name" value="Rhodanese/Cell cycle control phosphatase"/>
    <property type="match status" value="1"/>
</dbReference>
<dbReference type="PANTHER" id="PTHR43031">
    <property type="entry name" value="FAD-DEPENDENT OXIDOREDUCTASE"/>
    <property type="match status" value="1"/>
</dbReference>
<protein>
    <submittedName>
        <fullName evidence="2">Rhodanese-like domain-containing protein</fullName>
    </submittedName>
</protein>
<dbReference type="InterPro" id="IPR001307">
    <property type="entry name" value="Thiosulphate_STrfase_CS"/>
</dbReference>
<dbReference type="EMBL" id="CP041186">
    <property type="protein sequence ID" value="QDG54119.1"/>
    <property type="molecule type" value="Genomic_DNA"/>
</dbReference>
<dbReference type="InterPro" id="IPR050229">
    <property type="entry name" value="GlpE_sulfurtransferase"/>
</dbReference>
<dbReference type="OrthoDB" id="9789585at2"/>
<dbReference type="InterPro" id="IPR001763">
    <property type="entry name" value="Rhodanese-like_dom"/>
</dbReference>
<keyword evidence="3" id="KW-1185">Reference proteome</keyword>
<evidence type="ECO:0000259" key="1">
    <source>
        <dbReference type="PROSITE" id="PS50206"/>
    </source>
</evidence>
<evidence type="ECO:0000313" key="3">
    <source>
        <dbReference type="Proteomes" id="UP000315995"/>
    </source>
</evidence>
<name>A0A4Y6Q104_PERCE</name>